<keyword evidence="3" id="KW-1185">Reference proteome</keyword>
<keyword evidence="1" id="KW-0732">Signal</keyword>
<dbReference type="Proteomes" id="UP000218231">
    <property type="component" value="Unassembled WGS sequence"/>
</dbReference>
<evidence type="ECO:0000313" key="2">
    <source>
        <dbReference type="EMBL" id="PAV78392.1"/>
    </source>
</evidence>
<organism evidence="2 3">
    <name type="scientific">Diploscapter pachys</name>
    <dbReference type="NCBI Taxonomy" id="2018661"/>
    <lineage>
        <taxon>Eukaryota</taxon>
        <taxon>Metazoa</taxon>
        <taxon>Ecdysozoa</taxon>
        <taxon>Nematoda</taxon>
        <taxon>Chromadorea</taxon>
        <taxon>Rhabditida</taxon>
        <taxon>Rhabditina</taxon>
        <taxon>Rhabditomorpha</taxon>
        <taxon>Rhabditoidea</taxon>
        <taxon>Rhabditidae</taxon>
        <taxon>Diploscapter</taxon>
    </lineage>
</organism>
<dbReference type="EMBL" id="LIAE01007567">
    <property type="protein sequence ID" value="PAV78392.1"/>
    <property type="molecule type" value="Genomic_DNA"/>
</dbReference>
<evidence type="ECO:0000313" key="3">
    <source>
        <dbReference type="Proteomes" id="UP000218231"/>
    </source>
</evidence>
<gene>
    <name evidence="2" type="ORF">WR25_12328</name>
</gene>
<sequence length="135" mass="15371">MKFIIVFISLFSSCYAITCKFGGTIYANGQTFDNVTTVDCTTDYYNQYCVSFYTNSTYDYYIDPGTWFEIYGCDDKDPSQKLCTSNECRSYSFPLNTKPYKVTGQLCCNPAALIGKFANFVIPVAAYLIYQILQK</sequence>
<feature type="chain" id="PRO_5012539258" evidence="1">
    <location>
        <begin position="17"/>
        <end position="135"/>
    </location>
</feature>
<accession>A0A2A2KWY2</accession>
<proteinExistence type="predicted"/>
<evidence type="ECO:0000256" key="1">
    <source>
        <dbReference type="SAM" id="SignalP"/>
    </source>
</evidence>
<protein>
    <submittedName>
        <fullName evidence="2">Uncharacterized protein</fullName>
    </submittedName>
</protein>
<name>A0A2A2KWY2_9BILA</name>
<dbReference type="AlphaFoldDB" id="A0A2A2KWY2"/>
<comment type="caution">
    <text evidence="2">The sequence shown here is derived from an EMBL/GenBank/DDBJ whole genome shotgun (WGS) entry which is preliminary data.</text>
</comment>
<feature type="signal peptide" evidence="1">
    <location>
        <begin position="1"/>
        <end position="16"/>
    </location>
</feature>
<reference evidence="2 3" key="1">
    <citation type="journal article" date="2017" name="Curr. Biol.">
        <title>Genome architecture and evolution of a unichromosomal asexual nematode.</title>
        <authorList>
            <person name="Fradin H."/>
            <person name="Zegar C."/>
            <person name="Gutwein M."/>
            <person name="Lucas J."/>
            <person name="Kovtun M."/>
            <person name="Corcoran D."/>
            <person name="Baugh L.R."/>
            <person name="Kiontke K."/>
            <person name="Gunsalus K."/>
            <person name="Fitch D.H."/>
            <person name="Piano F."/>
        </authorList>
    </citation>
    <scope>NUCLEOTIDE SEQUENCE [LARGE SCALE GENOMIC DNA]</scope>
    <source>
        <strain evidence="2">PF1309</strain>
    </source>
</reference>